<dbReference type="InterPro" id="IPR039143">
    <property type="entry name" value="GNPNAT1-like"/>
</dbReference>
<organism evidence="2 3">
    <name type="scientific">Paenactinomyces guangxiensis</name>
    <dbReference type="NCBI Taxonomy" id="1490290"/>
    <lineage>
        <taxon>Bacteria</taxon>
        <taxon>Bacillati</taxon>
        <taxon>Bacillota</taxon>
        <taxon>Bacilli</taxon>
        <taxon>Bacillales</taxon>
        <taxon>Thermoactinomycetaceae</taxon>
        <taxon>Paenactinomyces</taxon>
    </lineage>
</organism>
<evidence type="ECO:0000313" key="2">
    <source>
        <dbReference type="EMBL" id="MBA4493290.1"/>
    </source>
</evidence>
<comment type="caution">
    <text evidence="2">The sequence shown here is derived from an EMBL/GenBank/DDBJ whole genome shotgun (WGS) entry which is preliminary data.</text>
</comment>
<protein>
    <submittedName>
        <fullName evidence="2">GNAT family N-acetyltransferase</fullName>
    </submittedName>
</protein>
<feature type="domain" description="N-acetyltransferase" evidence="1">
    <location>
        <begin position="1"/>
        <end position="131"/>
    </location>
</feature>
<accession>A0A7W1WNW5</accession>
<dbReference type="AlphaFoldDB" id="A0A7W1WNW5"/>
<evidence type="ECO:0000259" key="1">
    <source>
        <dbReference type="PROSITE" id="PS51186"/>
    </source>
</evidence>
<keyword evidence="2" id="KW-0808">Transferase</keyword>
<name>A0A7W1WNW5_9BACL</name>
<dbReference type="PANTHER" id="PTHR13355:SF11">
    <property type="entry name" value="GLUCOSAMINE 6-PHOSPHATE N-ACETYLTRANSFERASE"/>
    <property type="match status" value="1"/>
</dbReference>
<dbReference type="EMBL" id="JACEIQ010000001">
    <property type="protein sequence ID" value="MBA4493290.1"/>
    <property type="molecule type" value="Genomic_DNA"/>
</dbReference>
<sequence length="131" mass="14874">MNEAFAIRRNVFIEEQQVPEDLEIDEWEDIATHFLALEEGKPVGTCRLRWVNPQTVKAERVAVLGEKRKTGAGKKLMEALELYARDKGAKTIVLNAQIQVVPFYEKLGYRGTGASFFEAGIKHIPMKKELN</sequence>
<reference evidence="2 3" key="1">
    <citation type="submission" date="2020-07" db="EMBL/GenBank/DDBJ databases">
        <authorList>
            <person name="Feng H."/>
        </authorList>
    </citation>
    <scope>NUCLEOTIDE SEQUENCE [LARGE SCALE GENOMIC DNA]</scope>
    <source>
        <strain evidence="3">s-10</strain>
    </source>
</reference>
<dbReference type="GO" id="GO:0004343">
    <property type="term" value="F:glucosamine 6-phosphate N-acetyltransferase activity"/>
    <property type="evidence" value="ECO:0007669"/>
    <property type="project" value="TreeGrafter"/>
</dbReference>
<evidence type="ECO:0000313" key="3">
    <source>
        <dbReference type="Proteomes" id="UP000535491"/>
    </source>
</evidence>
<dbReference type="Gene3D" id="3.40.630.30">
    <property type="match status" value="1"/>
</dbReference>
<gene>
    <name evidence="2" type="ORF">H1191_03060</name>
</gene>
<dbReference type="InterPro" id="IPR000182">
    <property type="entry name" value="GNAT_dom"/>
</dbReference>
<dbReference type="PROSITE" id="PS51186">
    <property type="entry name" value="GNAT"/>
    <property type="match status" value="1"/>
</dbReference>
<dbReference type="CDD" id="cd04301">
    <property type="entry name" value="NAT_SF"/>
    <property type="match status" value="1"/>
</dbReference>
<proteinExistence type="predicted"/>
<dbReference type="SUPFAM" id="SSF55729">
    <property type="entry name" value="Acyl-CoA N-acyltransferases (Nat)"/>
    <property type="match status" value="1"/>
</dbReference>
<dbReference type="PANTHER" id="PTHR13355">
    <property type="entry name" value="GLUCOSAMINE 6-PHOSPHATE N-ACETYLTRANSFERASE"/>
    <property type="match status" value="1"/>
</dbReference>
<dbReference type="Pfam" id="PF13673">
    <property type="entry name" value="Acetyltransf_10"/>
    <property type="match status" value="1"/>
</dbReference>
<dbReference type="InterPro" id="IPR016181">
    <property type="entry name" value="Acyl_CoA_acyltransferase"/>
</dbReference>
<dbReference type="Proteomes" id="UP000535491">
    <property type="component" value="Unassembled WGS sequence"/>
</dbReference>
<keyword evidence="3" id="KW-1185">Reference proteome</keyword>